<feature type="chain" id="PRO_5043865887" evidence="1">
    <location>
        <begin position="21"/>
        <end position="342"/>
    </location>
</feature>
<reference evidence="2 3" key="1">
    <citation type="journal article" date="2023" name="BMC Biol.">
        <title>The compact genome of the sponge Oopsacas minuta (Hexactinellida) is lacking key metazoan core genes.</title>
        <authorList>
            <person name="Santini S."/>
            <person name="Schenkelaars Q."/>
            <person name="Jourda C."/>
            <person name="Duchesne M."/>
            <person name="Belahbib H."/>
            <person name="Rocher C."/>
            <person name="Selva M."/>
            <person name="Riesgo A."/>
            <person name="Vervoort M."/>
            <person name="Leys S.P."/>
            <person name="Kodjabachian L."/>
            <person name="Le Bivic A."/>
            <person name="Borchiellini C."/>
            <person name="Claverie J.M."/>
            <person name="Renard E."/>
        </authorList>
    </citation>
    <scope>NUCLEOTIDE SEQUENCE [LARGE SCALE GENOMIC DNA]</scope>
    <source>
        <strain evidence="2">SPO-2</strain>
    </source>
</reference>
<evidence type="ECO:0000256" key="1">
    <source>
        <dbReference type="SAM" id="SignalP"/>
    </source>
</evidence>
<evidence type="ECO:0000313" key="3">
    <source>
        <dbReference type="Proteomes" id="UP001165289"/>
    </source>
</evidence>
<comment type="caution">
    <text evidence="2">The sequence shown here is derived from an EMBL/GenBank/DDBJ whole genome shotgun (WGS) entry which is preliminary data.</text>
</comment>
<dbReference type="Gene3D" id="2.115.10.20">
    <property type="entry name" value="Glycosyl hydrolase domain, family 43"/>
    <property type="match status" value="1"/>
</dbReference>
<keyword evidence="3" id="KW-1185">Reference proteome</keyword>
<protein>
    <submittedName>
        <fullName evidence="2">Uncharacterized protein</fullName>
    </submittedName>
</protein>
<dbReference type="Proteomes" id="UP001165289">
    <property type="component" value="Unassembled WGS sequence"/>
</dbReference>
<dbReference type="EMBL" id="JAKMXF010000111">
    <property type="protein sequence ID" value="KAI6657432.1"/>
    <property type="molecule type" value="Genomic_DNA"/>
</dbReference>
<keyword evidence="1" id="KW-0732">Signal</keyword>
<feature type="signal peptide" evidence="1">
    <location>
        <begin position="1"/>
        <end position="20"/>
    </location>
</feature>
<dbReference type="SUPFAM" id="SSF75005">
    <property type="entry name" value="Arabinanase/levansucrase/invertase"/>
    <property type="match status" value="1"/>
</dbReference>
<accession>A0AAV7K8N2</accession>
<gene>
    <name evidence="2" type="ORF">LOD99_178</name>
</gene>
<proteinExistence type="predicted"/>
<sequence length="342" mass="38963">MLDCIFIILLFSSLISLSNTLSYVNPVFSPPFDSPIIPSVIYDSTYNEYVLTLSMNGVDGYAVQILHSFSPTDWISDGWAIPKFPWLWHMDSQSFKVVPLLRTQYNNMTLLLLVFSGVHEDKRCIGYGITKNQEFTTFSINENPLYCSDSISDLSPSLYQENSRSKVNLIWSEKELDGATHVYKSVLRVMRGRLEMEDSSKQHILSASNDWEGNSIYAPHLFNFQNKYYYLFYSGGSGASSGIGIARAKSISDKFVKFMRNPILLSDPNGNSTSWHAPSYPSVINTGDGIVTMFYQALSYKNRSSLLLDQFSYTREKWFELTPVCGTDSWDWYPSTCYHTIP</sequence>
<evidence type="ECO:0000313" key="2">
    <source>
        <dbReference type="EMBL" id="KAI6657432.1"/>
    </source>
</evidence>
<dbReference type="InterPro" id="IPR023296">
    <property type="entry name" value="Glyco_hydro_beta-prop_sf"/>
</dbReference>
<organism evidence="2 3">
    <name type="scientific">Oopsacas minuta</name>
    <dbReference type="NCBI Taxonomy" id="111878"/>
    <lineage>
        <taxon>Eukaryota</taxon>
        <taxon>Metazoa</taxon>
        <taxon>Porifera</taxon>
        <taxon>Hexactinellida</taxon>
        <taxon>Hexasterophora</taxon>
        <taxon>Lyssacinosida</taxon>
        <taxon>Leucopsacidae</taxon>
        <taxon>Oopsacas</taxon>
    </lineage>
</organism>
<dbReference type="AlphaFoldDB" id="A0AAV7K8N2"/>
<name>A0AAV7K8N2_9METZ</name>